<accession>G0A2W9</accession>
<dbReference type="InterPro" id="IPR039420">
    <property type="entry name" value="WalR-like"/>
</dbReference>
<name>G0A2W9_METMM</name>
<dbReference type="GO" id="GO:0006355">
    <property type="term" value="P:regulation of DNA-templated transcription"/>
    <property type="evidence" value="ECO:0007669"/>
    <property type="project" value="InterPro"/>
</dbReference>
<keyword evidence="1" id="KW-0238">DNA-binding</keyword>
<dbReference type="InterPro" id="IPR001789">
    <property type="entry name" value="Sig_transdc_resp-reg_receiver"/>
</dbReference>
<dbReference type="GO" id="GO:0000160">
    <property type="term" value="P:phosphorelay signal transduction system"/>
    <property type="evidence" value="ECO:0007669"/>
    <property type="project" value="InterPro"/>
</dbReference>
<dbReference type="OrthoDB" id="561214at2"/>
<dbReference type="PROSITE" id="PS50110">
    <property type="entry name" value="RESPONSE_REGULATORY"/>
    <property type="match status" value="1"/>
</dbReference>
<dbReference type="PROSITE" id="PS50043">
    <property type="entry name" value="HTH_LUXR_2"/>
    <property type="match status" value="1"/>
</dbReference>
<gene>
    <name evidence="5" type="ordered locus">Metme_4278</name>
</gene>
<dbReference type="Pfam" id="PF00196">
    <property type="entry name" value="GerE"/>
    <property type="match status" value="1"/>
</dbReference>
<dbReference type="Gene3D" id="3.40.50.2300">
    <property type="match status" value="1"/>
</dbReference>
<dbReference type="STRING" id="857087.Metme_4278"/>
<dbReference type="InterPro" id="IPR016032">
    <property type="entry name" value="Sig_transdc_resp-reg_C-effctor"/>
</dbReference>
<dbReference type="KEGG" id="mmt:Metme_4278"/>
<comment type="caution">
    <text evidence="2">Lacks conserved residue(s) required for the propagation of feature annotation.</text>
</comment>
<keyword evidence="6" id="KW-1185">Reference proteome</keyword>
<dbReference type="CDD" id="cd06170">
    <property type="entry name" value="LuxR_C_like"/>
    <property type="match status" value="1"/>
</dbReference>
<dbReference type="PRINTS" id="PR00038">
    <property type="entry name" value="HTHLUXR"/>
</dbReference>
<dbReference type="InterPro" id="IPR000792">
    <property type="entry name" value="Tscrpt_reg_LuxR_C"/>
</dbReference>
<evidence type="ECO:0000259" key="3">
    <source>
        <dbReference type="PROSITE" id="PS50043"/>
    </source>
</evidence>
<dbReference type="HOGENOM" id="CLU_000445_90_0_6"/>
<dbReference type="AlphaFoldDB" id="G0A2W9"/>
<reference evidence="6" key="3">
    <citation type="submission" date="2011-05" db="EMBL/GenBank/DDBJ databases">
        <title>Complete sequence of Methylomonas methanica MC09.</title>
        <authorList>
            <consortium name="US DOE Joint Genome Institute"/>
            <person name="Lucas S."/>
            <person name="Han J."/>
            <person name="Lapidus A."/>
            <person name="Cheng J.-F."/>
            <person name="Goodwin L."/>
            <person name="Pitluck S."/>
            <person name="Peters L."/>
            <person name="Mikhailova N."/>
            <person name="Teshima H."/>
            <person name="Han C."/>
            <person name="Tapia R."/>
            <person name="Land M."/>
            <person name="Hauser L."/>
            <person name="Kyrpides N."/>
            <person name="Ivanova N."/>
            <person name="Pagani I."/>
            <person name="Stein L."/>
            <person name="Woyke T."/>
        </authorList>
    </citation>
    <scope>NUCLEOTIDE SEQUENCE [LARGE SCALE GENOMIC DNA]</scope>
    <source>
        <strain evidence="6">MC09</strain>
    </source>
</reference>
<dbReference type="SUPFAM" id="SSF52172">
    <property type="entry name" value="CheY-like"/>
    <property type="match status" value="1"/>
</dbReference>
<protein>
    <submittedName>
        <fullName evidence="5">Two component transcriptional regulator, LuxR family</fullName>
    </submittedName>
</protein>
<dbReference type="EMBL" id="CP002738">
    <property type="protein sequence ID" value="AEG02628.1"/>
    <property type="molecule type" value="Genomic_DNA"/>
</dbReference>
<reference key="2">
    <citation type="submission" date="2011-05" db="EMBL/GenBank/DDBJ databases">
        <title>Complete genome sequence of the aerobic marine methanotroph Methylomonas methanica MC09.</title>
        <authorList>
            <person name="Boden R."/>
            <person name="Cunliffe M."/>
            <person name="Scanlan J."/>
            <person name="Moussard H."/>
            <person name="Kits K.D."/>
            <person name="Klotz M."/>
            <person name="Jetten M."/>
            <person name="Vuilleumier S."/>
            <person name="Han J."/>
            <person name="Peters L."/>
            <person name="Mikhailova N."/>
            <person name="Teshima H."/>
            <person name="Tapia R."/>
            <person name="Kyrpides N."/>
            <person name="Ivanova N."/>
            <person name="Pagani I."/>
            <person name="Cheng J.-F."/>
            <person name="Goodwin L."/>
            <person name="Han C."/>
            <person name="Hauser L."/>
            <person name="Land M."/>
            <person name="Lapidus A."/>
            <person name="Lucas S."/>
            <person name="Pitluck S."/>
            <person name="Woyke T."/>
            <person name="Stein L.Y."/>
            <person name="Murrell C."/>
        </authorList>
    </citation>
    <scope>NUCLEOTIDE SEQUENCE</scope>
    <source>
        <strain>MC09</strain>
    </source>
</reference>
<reference evidence="5 6" key="1">
    <citation type="journal article" date="2011" name="J. Bacteriol.">
        <title>Complete Genome Sequence of the Aerobic Marine Methanotroph Methylomonas methanica MC09.</title>
        <authorList>
            <person name="Boden R."/>
            <person name="Cunliffe M."/>
            <person name="Scanlan J."/>
            <person name="Moussard H."/>
            <person name="Kits K.D."/>
            <person name="Klotz M.G."/>
            <person name="Jetten M.S."/>
            <person name="Vuilleumier S."/>
            <person name="Han J."/>
            <person name="Peters L."/>
            <person name="Mikhailova N."/>
            <person name="Teshima H."/>
            <person name="Tapia R."/>
            <person name="Kyrpides N."/>
            <person name="Ivanova N."/>
            <person name="Pagani I."/>
            <person name="Cheng J.F."/>
            <person name="Goodwin L."/>
            <person name="Han C."/>
            <person name="Hauser L."/>
            <person name="Land M.L."/>
            <person name="Lapidus A."/>
            <person name="Lucas S."/>
            <person name="Pitluck S."/>
            <person name="Woyke T."/>
            <person name="Stein L."/>
            <person name="Murrell J.C."/>
        </authorList>
    </citation>
    <scope>NUCLEOTIDE SEQUENCE [LARGE SCALE GENOMIC DNA]</scope>
    <source>
        <strain evidence="5 6">MC09</strain>
    </source>
</reference>
<dbReference type="GO" id="GO:0003677">
    <property type="term" value="F:DNA binding"/>
    <property type="evidence" value="ECO:0007669"/>
    <property type="project" value="UniProtKB-KW"/>
</dbReference>
<dbReference type="PROSITE" id="PS00622">
    <property type="entry name" value="HTH_LUXR_1"/>
    <property type="match status" value="1"/>
</dbReference>
<sequence>MQNPINPVPSPRTVIVLDDQVFYRDILVRLLDMQTHLEVIGQADFSDQAMSMILNLEPDIILAAPCQKPQTNLFFIEQLVSRRQDICILLIASSCDTEDLVKFICSGVSGIFLKARNFEILLKAIDRVLAGELWFERTLLKSIVDTADKIPPAQPPANTIDNTNNKLDGLSRRELQIVELVVQGQNTNSIAKTLAISEKTVRNHIYSIYGKLEVSDRLELARFASQTN</sequence>
<dbReference type="RefSeq" id="WP_013820843.1">
    <property type="nucleotide sequence ID" value="NC_015572.1"/>
</dbReference>
<evidence type="ECO:0000259" key="4">
    <source>
        <dbReference type="PROSITE" id="PS50110"/>
    </source>
</evidence>
<feature type="domain" description="HTH luxR-type" evidence="3">
    <location>
        <begin position="163"/>
        <end position="228"/>
    </location>
</feature>
<dbReference type="Proteomes" id="UP000008888">
    <property type="component" value="Chromosome"/>
</dbReference>
<feature type="domain" description="Response regulatory" evidence="4">
    <location>
        <begin position="13"/>
        <end position="129"/>
    </location>
</feature>
<dbReference type="PANTHER" id="PTHR43214">
    <property type="entry name" value="TWO-COMPONENT RESPONSE REGULATOR"/>
    <property type="match status" value="1"/>
</dbReference>
<dbReference type="SMART" id="SM00421">
    <property type="entry name" value="HTH_LUXR"/>
    <property type="match status" value="1"/>
</dbReference>
<evidence type="ECO:0000256" key="2">
    <source>
        <dbReference type="PROSITE-ProRule" id="PRU00169"/>
    </source>
</evidence>
<evidence type="ECO:0000313" key="6">
    <source>
        <dbReference type="Proteomes" id="UP000008888"/>
    </source>
</evidence>
<organism evidence="5 6">
    <name type="scientific">Methylomonas methanica (strain DSM 25384 / MC09)</name>
    <dbReference type="NCBI Taxonomy" id="857087"/>
    <lineage>
        <taxon>Bacteria</taxon>
        <taxon>Pseudomonadati</taxon>
        <taxon>Pseudomonadota</taxon>
        <taxon>Gammaproteobacteria</taxon>
        <taxon>Methylococcales</taxon>
        <taxon>Methylococcaceae</taxon>
        <taxon>Methylomonas</taxon>
    </lineage>
</organism>
<evidence type="ECO:0000313" key="5">
    <source>
        <dbReference type="EMBL" id="AEG02628.1"/>
    </source>
</evidence>
<dbReference type="eggNOG" id="COG2197">
    <property type="taxonomic scope" value="Bacteria"/>
</dbReference>
<dbReference type="InterPro" id="IPR011006">
    <property type="entry name" value="CheY-like_superfamily"/>
</dbReference>
<dbReference type="PANTHER" id="PTHR43214:SF38">
    <property type="entry name" value="NITRATE_NITRITE RESPONSE REGULATOR PROTEIN NARL"/>
    <property type="match status" value="1"/>
</dbReference>
<dbReference type="SUPFAM" id="SSF46894">
    <property type="entry name" value="C-terminal effector domain of the bipartite response regulators"/>
    <property type="match status" value="1"/>
</dbReference>
<evidence type="ECO:0000256" key="1">
    <source>
        <dbReference type="ARBA" id="ARBA00023125"/>
    </source>
</evidence>
<proteinExistence type="predicted"/>